<protein>
    <submittedName>
        <fullName evidence="3">Lipase (Class 3)</fullName>
    </submittedName>
</protein>
<dbReference type="EMBL" id="FNHQ01000004">
    <property type="protein sequence ID" value="SDM28262.1"/>
    <property type="molecule type" value="Genomic_DNA"/>
</dbReference>
<dbReference type="Proteomes" id="UP000199309">
    <property type="component" value="Unassembled WGS sequence"/>
</dbReference>
<dbReference type="RefSeq" id="WP_091647985.1">
    <property type="nucleotide sequence ID" value="NZ_FNHQ01000004.1"/>
</dbReference>
<organism evidence="3 4">
    <name type="scientific">Megasphaera paucivorans</name>
    <dbReference type="NCBI Taxonomy" id="349095"/>
    <lineage>
        <taxon>Bacteria</taxon>
        <taxon>Bacillati</taxon>
        <taxon>Bacillota</taxon>
        <taxon>Negativicutes</taxon>
        <taxon>Veillonellales</taxon>
        <taxon>Veillonellaceae</taxon>
        <taxon>Megasphaera</taxon>
    </lineage>
</organism>
<sequence length="457" mass="50404">MRYFLVFLISFICFFQTALLTSAAVPTVQTADPRISSKLDTAYKQYICAWAALAAYDGRVQEVARSELSQHGWKVIGFHRDTAKADAKFYLVERTADQTGDTMDILAIAGTENDKDIASDMKFRKVPFGGTVPAAFKSIADNGHITSQTPMVHQGFNEYTNTVFFTPVGSKGDTLGESLAAGLKSNPKAHILLTGHSLGGAVATLMAARLIDIGVPAKQIEVISFGAPAVGNQAFSDIYGKELLLDRVVIKNDPVKGVLQTITSGEYKQFGKKTEWYRNPNSDQFFHAVALYADAALRNYYDIKNRFSAERNTLGNSSAEPPIVYAGPISFQLDECIQNDEKYMRQAVQEELRRRFSGHIIFSAGKVRSLESVCAEAALAGYSYIVLDFIQGVRMKNLPYRFKLSFLEEVFDTAGNLITTSESITDTAEMTPIESVLYLQAKAQTSLQHITHIEKTA</sequence>
<evidence type="ECO:0000256" key="1">
    <source>
        <dbReference type="SAM" id="SignalP"/>
    </source>
</evidence>
<dbReference type="SUPFAM" id="SSF53474">
    <property type="entry name" value="alpha/beta-Hydrolases"/>
    <property type="match status" value="1"/>
</dbReference>
<dbReference type="Gene3D" id="3.40.50.1820">
    <property type="entry name" value="alpha/beta hydrolase"/>
    <property type="match status" value="1"/>
</dbReference>
<proteinExistence type="predicted"/>
<dbReference type="PANTHER" id="PTHR45856">
    <property type="entry name" value="ALPHA/BETA-HYDROLASES SUPERFAMILY PROTEIN"/>
    <property type="match status" value="1"/>
</dbReference>
<dbReference type="InterPro" id="IPR002921">
    <property type="entry name" value="Fungal_lipase-type"/>
</dbReference>
<dbReference type="AlphaFoldDB" id="A0A1G9RYL7"/>
<feature type="domain" description="Fungal lipase-type" evidence="2">
    <location>
        <begin position="106"/>
        <end position="255"/>
    </location>
</feature>
<dbReference type="STRING" id="349095.SAMN05660299_00572"/>
<gene>
    <name evidence="3" type="ORF">SAMN05660299_00572</name>
</gene>
<evidence type="ECO:0000313" key="3">
    <source>
        <dbReference type="EMBL" id="SDM28262.1"/>
    </source>
</evidence>
<reference evidence="3 4" key="1">
    <citation type="submission" date="2016-10" db="EMBL/GenBank/DDBJ databases">
        <authorList>
            <person name="de Groot N.N."/>
        </authorList>
    </citation>
    <scope>NUCLEOTIDE SEQUENCE [LARGE SCALE GENOMIC DNA]</scope>
    <source>
        <strain evidence="3 4">DSM 16981</strain>
    </source>
</reference>
<feature type="signal peptide" evidence="1">
    <location>
        <begin position="1"/>
        <end position="23"/>
    </location>
</feature>
<keyword evidence="4" id="KW-1185">Reference proteome</keyword>
<dbReference type="GO" id="GO:0006629">
    <property type="term" value="P:lipid metabolic process"/>
    <property type="evidence" value="ECO:0007669"/>
    <property type="project" value="InterPro"/>
</dbReference>
<evidence type="ECO:0000259" key="2">
    <source>
        <dbReference type="Pfam" id="PF01764"/>
    </source>
</evidence>
<dbReference type="InterPro" id="IPR051218">
    <property type="entry name" value="Sec_MonoDiacylglyc_Lipase"/>
</dbReference>
<dbReference type="Pfam" id="PF01764">
    <property type="entry name" value="Lipase_3"/>
    <property type="match status" value="1"/>
</dbReference>
<keyword evidence="1" id="KW-0732">Signal</keyword>
<name>A0A1G9RYL7_9FIRM</name>
<evidence type="ECO:0000313" key="4">
    <source>
        <dbReference type="Proteomes" id="UP000199309"/>
    </source>
</evidence>
<accession>A0A1G9RYL7</accession>
<feature type="chain" id="PRO_5011507048" evidence="1">
    <location>
        <begin position="24"/>
        <end position="457"/>
    </location>
</feature>
<dbReference type="InterPro" id="IPR029058">
    <property type="entry name" value="AB_hydrolase_fold"/>
</dbReference>
<dbReference type="OrthoDB" id="5522031at2"/>
<dbReference type="CDD" id="cd00519">
    <property type="entry name" value="Lipase_3"/>
    <property type="match status" value="1"/>
</dbReference>
<dbReference type="PANTHER" id="PTHR45856:SF24">
    <property type="entry name" value="FUNGAL LIPASE-LIKE DOMAIN-CONTAINING PROTEIN"/>
    <property type="match status" value="1"/>
</dbReference>